<organism evidence="1 2">
    <name type="scientific">Candidatus Entotheonella gemina</name>
    <dbReference type="NCBI Taxonomy" id="1429439"/>
    <lineage>
        <taxon>Bacteria</taxon>
        <taxon>Pseudomonadati</taxon>
        <taxon>Nitrospinota/Tectimicrobiota group</taxon>
        <taxon>Candidatus Tectimicrobiota</taxon>
        <taxon>Candidatus Entotheonellia</taxon>
        <taxon>Candidatus Entotheonellales</taxon>
        <taxon>Candidatus Entotheonellaceae</taxon>
        <taxon>Candidatus Entotheonella</taxon>
    </lineage>
</organism>
<dbReference type="HOGENOM" id="CLU_2714873_0_0_7"/>
<accession>W4LBS8</accession>
<reference evidence="1 2" key="1">
    <citation type="journal article" date="2014" name="Nature">
        <title>An environmental bacterial taxon with a large and distinct metabolic repertoire.</title>
        <authorList>
            <person name="Wilson M.C."/>
            <person name="Mori T."/>
            <person name="Ruckert C."/>
            <person name="Uria A.R."/>
            <person name="Helf M.J."/>
            <person name="Takada K."/>
            <person name="Gernert C."/>
            <person name="Steffens U.A."/>
            <person name="Heycke N."/>
            <person name="Schmitt S."/>
            <person name="Rinke C."/>
            <person name="Helfrich E.J."/>
            <person name="Brachmann A.O."/>
            <person name="Gurgui C."/>
            <person name="Wakimoto T."/>
            <person name="Kracht M."/>
            <person name="Crusemann M."/>
            <person name="Hentschel U."/>
            <person name="Abe I."/>
            <person name="Matsunaga S."/>
            <person name="Kalinowski J."/>
            <person name="Takeyama H."/>
            <person name="Piel J."/>
        </authorList>
    </citation>
    <scope>NUCLEOTIDE SEQUENCE [LARGE SCALE GENOMIC DNA]</scope>
    <source>
        <strain evidence="2">TSY2</strain>
    </source>
</reference>
<gene>
    <name evidence="1" type="ORF">ETSY2_48255</name>
</gene>
<protein>
    <submittedName>
        <fullName evidence="1">Uncharacterized protein</fullName>
    </submittedName>
</protein>
<dbReference type="AlphaFoldDB" id="W4LBS8"/>
<name>W4LBS8_9BACT</name>
<dbReference type="EMBL" id="AZHX01002325">
    <property type="protein sequence ID" value="ETW95359.1"/>
    <property type="molecule type" value="Genomic_DNA"/>
</dbReference>
<comment type="caution">
    <text evidence="1">The sequence shown here is derived from an EMBL/GenBank/DDBJ whole genome shotgun (WGS) entry which is preliminary data.</text>
</comment>
<proteinExistence type="predicted"/>
<dbReference type="Proteomes" id="UP000019140">
    <property type="component" value="Unassembled WGS sequence"/>
</dbReference>
<evidence type="ECO:0000313" key="2">
    <source>
        <dbReference type="Proteomes" id="UP000019140"/>
    </source>
</evidence>
<evidence type="ECO:0000313" key="1">
    <source>
        <dbReference type="EMBL" id="ETW95359.1"/>
    </source>
</evidence>
<keyword evidence="2" id="KW-1185">Reference proteome</keyword>
<sequence length="72" mass="8090">MKYKGYVKGDVVILKESLSVPDGTEVEILVPPAAVKRYKGQEKLSVAQETFGMMRSDPKLVRAVMEEDLYEV</sequence>